<organism evidence="1 2">
    <name type="scientific">Blumeria graminis f. sp. tritici</name>
    <dbReference type="NCBI Taxonomy" id="62690"/>
    <lineage>
        <taxon>Eukaryota</taxon>
        <taxon>Fungi</taxon>
        <taxon>Dikarya</taxon>
        <taxon>Ascomycota</taxon>
        <taxon>Pezizomycotina</taxon>
        <taxon>Leotiomycetes</taxon>
        <taxon>Erysiphales</taxon>
        <taxon>Erysiphaceae</taxon>
        <taxon>Blumeria</taxon>
    </lineage>
</organism>
<evidence type="ECO:0000313" key="1">
    <source>
        <dbReference type="EMBL" id="VDB89842.1"/>
    </source>
</evidence>
<gene>
    <name evidence="1" type="ORF">BGT96224V316_LOCUS5388</name>
</gene>
<sequence length="221" mass="25860">MYELNRLFIVFTQRIVKDKIDLTVFDELKDAIMMGFKGHYILRIAIKVAKIYSPGDRGAQFSKADTIYPSKCTTTFIWNVTEVEGFDGTAVKLAKALRDELDGNVITGFTNFWEVFLERKSWSSQTSRIWECYQQYEVQNKISPKKYKQLQKANKEDMTEDQFWKWIVFFEQKILSQLVDLFADPSNKWPSLIGEEKGPQLRGKYCRTTAKNQIKGTNSDW</sequence>
<dbReference type="Proteomes" id="UP000324639">
    <property type="component" value="Chromosome Bgt_-07"/>
</dbReference>
<dbReference type="AlphaFoldDB" id="A0A9X9QE24"/>
<keyword evidence="2" id="KW-1185">Reference proteome</keyword>
<evidence type="ECO:0000313" key="2">
    <source>
        <dbReference type="Proteomes" id="UP000324639"/>
    </source>
</evidence>
<name>A0A9X9QE24_BLUGR</name>
<dbReference type="EMBL" id="LR026990">
    <property type="protein sequence ID" value="VDB89842.1"/>
    <property type="molecule type" value="Genomic_DNA"/>
</dbReference>
<reference evidence="1 2" key="1">
    <citation type="submission" date="2018-08" db="EMBL/GenBank/DDBJ databases">
        <authorList>
            <person name="Muller C M."/>
        </authorList>
    </citation>
    <scope>NUCLEOTIDE SEQUENCE [LARGE SCALE GENOMIC DNA]</scope>
</reference>
<accession>A0A9X9QE24</accession>
<protein>
    <submittedName>
        <fullName evidence="1">BgtAc-30610</fullName>
    </submittedName>
</protein>
<proteinExistence type="predicted"/>